<proteinExistence type="inferred from homology"/>
<keyword evidence="3 6" id="KW-0489">Methyltransferase</keyword>
<accession>A0A2T5GB49</accession>
<dbReference type="GO" id="GO:0005829">
    <property type="term" value="C:cytosol"/>
    <property type="evidence" value="ECO:0007669"/>
    <property type="project" value="TreeGrafter"/>
</dbReference>
<feature type="binding site" evidence="6">
    <location>
        <position position="154"/>
    </location>
    <ligand>
        <name>S-adenosyl-L-methionine</name>
        <dbReference type="ChEBI" id="CHEBI:59789"/>
    </ligand>
</feature>
<dbReference type="EC" id="2.1.1.-" evidence="6"/>
<keyword evidence="2 6" id="KW-0698">rRNA processing</keyword>
<feature type="binding site" evidence="6">
    <location>
        <position position="86"/>
    </location>
    <ligand>
        <name>S-adenosyl-L-methionine</name>
        <dbReference type="ChEBI" id="CHEBI:59789"/>
    </ligand>
</feature>
<dbReference type="PANTHER" id="PTHR31760">
    <property type="entry name" value="S-ADENOSYL-L-METHIONINE-DEPENDENT METHYLTRANSFERASES SUPERFAMILY PROTEIN"/>
    <property type="match status" value="1"/>
</dbReference>
<name>A0A2T5GB49_9BACL</name>
<organism evidence="7 8">
    <name type="scientific">Brockia lithotrophica</name>
    <dbReference type="NCBI Taxonomy" id="933949"/>
    <lineage>
        <taxon>Bacteria</taxon>
        <taxon>Bacillati</taxon>
        <taxon>Bacillota</taxon>
        <taxon>Bacilli</taxon>
        <taxon>Bacillales</taxon>
        <taxon>Bacillales Family X. Incertae Sedis</taxon>
        <taxon>Brockia</taxon>
    </lineage>
</organism>
<gene>
    <name evidence="6" type="primary">rsmG</name>
    <name evidence="7" type="ORF">BLITH_0472</name>
</gene>
<dbReference type="NCBIfam" id="TIGR00138">
    <property type="entry name" value="rsmG_gidB"/>
    <property type="match status" value="1"/>
</dbReference>
<keyword evidence="1 6" id="KW-0963">Cytoplasm</keyword>
<protein>
    <recommendedName>
        <fullName evidence="6">Ribosomal RNA small subunit methyltransferase G</fullName>
        <ecNumber evidence="6">2.1.1.-</ecNumber>
    </recommendedName>
    <alternativeName>
        <fullName evidence="6">16S rRNA 7-methylguanosine methyltransferase</fullName>
        <shortName evidence="6">16S rRNA m7G methyltransferase</shortName>
    </alternativeName>
</protein>
<dbReference type="EMBL" id="PEBW01000001">
    <property type="protein sequence ID" value="PTQ53392.1"/>
    <property type="molecule type" value="Genomic_DNA"/>
</dbReference>
<keyword evidence="5 6" id="KW-0949">S-adenosyl-L-methionine</keyword>
<feature type="binding site" evidence="6">
    <location>
        <position position="91"/>
    </location>
    <ligand>
        <name>S-adenosyl-L-methionine</name>
        <dbReference type="ChEBI" id="CHEBI:59789"/>
    </ligand>
</feature>
<evidence type="ECO:0000313" key="7">
    <source>
        <dbReference type="EMBL" id="PTQ53392.1"/>
    </source>
</evidence>
<dbReference type="SUPFAM" id="SSF53335">
    <property type="entry name" value="S-adenosyl-L-methionine-dependent methyltransferases"/>
    <property type="match status" value="1"/>
</dbReference>
<comment type="caution">
    <text evidence="7">The sequence shown here is derived from an EMBL/GenBank/DDBJ whole genome shotgun (WGS) entry which is preliminary data.</text>
</comment>
<dbReference type="Proteomes" id="UP000244016">
    <property type="component" value="Unassembled WGS sequence"/>
</dbReference>
<dbReference type="Pfam" id="PF02527">
    <property type="entry name" value="GidB"/>
    <property type="match status" value="1"/>
</dbReference>
<dbReference type="HAMAP" id="MF_00074">
    <property type="entry name" value="16SrRNA_methyltr_G"/>
    <property type="match status" value="1"/>
</dbReference>
<feature type="binding site" evidence="6">
    <location>
        <begin position="109"/>
        <end position="111"/>
    </location>
    <ligand>
        <name>S-adenosyl-L-methionine</name>
        <dbReference type="ChEBI" id="CHEBI:59789"/>
    </ligand>
</feature>
<evidence type="ECO:0000256" key="4">
    <source>
        <dbReference type="ARBA" id="ARBA00022679"/>
    </source>
</evidence>
<reference evidence="7 8" key="1">
    <citation type="submission" date="2017-08" db="EMBL/GenBank/DDBJ databases">
        <title>Burning lignite coal seam in the remote Altai Mountains harbors a hydrogen-driven thermophilic microbial community.</title>
        <authorList>
            <person name="Kadnikov V.V."/>
            <person name="Mardanov A.V."/>
            <person name="Ivasenko D."/>
            <person name="Beletsky A.V."/>
            <person name="Karnachuk O.V."/>
            <person name="Ravin N.V."/>
        </authorList>
    </citation>
    <scope>NUCLEOTIDE SEQUENCE [LARGE SCALE GENOMIC DNA]</scope>
    <source>
        <strain evidence="7">AL31</strain>
    </source>
</reference>
<evidence type="ECO:0000313" key="8">
    <source>
        <dbReference type="Proteomes" id="UP000244016"/>
    </source>
</evidence>
<dbReference type="GO" id="GO:0070043">
    <property type="term" value="F:rRNA (guanine-N7-)-methyltransferase activity"/>
    <property type="evidence" value="ECO:0007669"/>
    <property type="project" value="UniProtKB-UniRule"/>
</dbReference>
<dbReference type="Gene3D" id="3.40.50.150">
    <property type="entry name" value="Vaccinia Virus protein VP39"/>
    <property type="match status" value="1"/>
</dbReference>
<comment type="similarity">
    <text evidence="6">Belongs to the methyltransferase superfamily. RNA methyltransferase RsmG family.</text>
</comment>
<evidence type="ECO:0000256" key="6">
    <source>
        <dbReference type="HAMAP-Rule" id="MF_00074"/>
    </source>
</evidence>
<sequence>MSDVSRELVAAEELFARLLAARGVELDRSRREAFRTYYTLLVRANERINLTAITEPLAVYVKHFWDSLTPLFSPYFPREEFLVDVGTGAGFPSLPMKILRPSLQILGLEATRKRVLFVREVVRRLGLEGVTVLHARVEEYARSHPELYRFAVARAVAPLERLLPWVRPLLLPGGLFLAMKGPGFQEEVAAARAELEAFWELVGEEAFPLPEGFGERVLLWFRRRATEAG</sequence>
<comment type="function">
    <text evidence="6">Specifically methylates the N7 position of guanine in position 535 of 16S rRNA.</text>
</comment>
<evidence type="ECO:0000256" key="2">
    <source>
        <dbReference type="ARBA" id="ARBA00022552"/>
    </source>
</evidence>
<dbReference type="InterPro" id="IPR003682">
    <property type="entry name" value="rRNA_ssu_MeTfrase_G"/>
</dbReference>
<keyword evidence="4 6" id="KW-0808">Transferase</keyword>
<dbReference type="PANTHER" id="PTHR31760:SF0">
    <property type="entry name" value="S-ADENOSYL-L-METHIONINE-DEPENDENT METHYLTRANSFERASES SUPERFAMILY PROTEIN"/>
    <property type="match status" value="1"/>
</dbReference>
<feature type="binding site" evidence="6">
    <location>
        <begin position="137"/>
        <end position="138"/>
    </location>
    <ligand>
        <name>S-adenosyl-L-methionine</name>
        <dbReference type="ChEBI" id="CHEBI:59789"/>
    </ligand>
</feature>
<evidence type="ECO:0000256" key="1">
    <source>
        <dbReference type="ARBA" id="ARBA00022490"/>
    </source>
</evidence>
<dbReference type="PIRSF" id="PIRSF003078">
    <property type="entry name" value="GidB"/>
    <property type="match status" value="1"/>
</dbReference>
<evidence type="ECO:0000256" key="3">
    <source>
        <dbReference type="ARBA" id="ARBA00022603"/>
    </source>
</evidence>
<dbReference type="AlphaFoldDB" id="A0A2T5GB49"/>
<comment type="subcellular location">
    <subcellularLocation>
        <location evidence="6">Cytoplasm</location>
    </subcellularLocation>
</comment>
<dbReference type="InterPro" id="IPR029063">
    <property type="entry name" value="SAM-dependent_MTases_sf"/>
</dbReference>
<evidence type="ECO:0000256" key="5">
    <source>
        <dbReference type="ARBA" id="ARBA00022691"/>
    </source>
</evidence>